<dbReference type="GO" id="GO:0016020">
    <property type="term" value="C:membrane"/>
    <property type="evidence" value="ECO:0007669"/>
    <property type="project" value="UniProtKB-SubCell"/>
</dbReference>
<reference evidence="8" key="1">
    <citation type="submission" date="2016-01" db="EMBL/GenBank/DDBJ databases">
        <authorList>
            <person name="Peeters C."/>
        </authorList>
    </citation>
    <scope>NUCLEOTIDE SEQUENCE</scope>
    <source>
        <strain evidence="8">LMG 29321</strain>
    </source>
</reference>
<keyword evidence="3 6" id="KW-0812">Transmembrane</keyword>
<dbReference type="EMBL" id="FCOX02000046">
    <property type="protein sequence ID" value="SAL01856.1"/>
    <property type="molecule type" value="Genomic_DNA"/>
</dbReference>
<dbReference type="Proteomes" id="UP000071859">
    <property type="component" value="Unassembled WGS sequence"/>
</dbReference>
<feature type="transmembrane region" description="Helical" evidence="6">
    <location>
        <begin position="355"/>
        <end position="375"/>
    </location>
</feature>
<evidence type="ECO:0000313" key="8">
    <source>
        <dbReference type="EMBL" id="SAL01856.1"/>
    </source>
</evidence>
<feature type="domain" description="Major facilitator superfamily (MFS) profile" evidence="7">
    <location>
        <begin position="37"/>
        <end position="443"/>
    </location>
</feature>
<keyword evidence="4 6" id="KW-1133">Transmembrane helix</keyword>
<comment type="caution">
    <text evidence="8">The sequence shown here is derived from an EMBL/GenBank/DDBJ whole genome shotgun (WGS) entry which is preliminary data.</text>
</comment>
<dbReference type="SUPFAM" id="SSF103473">
    <property type="entry name" value="MFS general substrate transporter"/>
    <property type="match status" value="1"/>
</dbReference>
<evidence type="ECO:0000256" key="4">
    <source>
        <dbReference type="ARBA" id="ARBA00022989"/>
    </source>
</evidence>
<feature type="transmembrane region" description="Helical" evidence="6">
    <location>
        <begin position="297"/>
        <end position="319"/>
    </location>
</feature>
<proteinExistence type="predicted"/>
<feature type="transmembrane region" description="Helical" evidence="6">
    <location>
        <begin position="103"/>
        <end position="121"/>
    </location>
</feature>
<evidence type="ECO:0000256" key="5">
    <source>
        <dbReference type="ARBA" id="ARBA00023136"/>
    </source>
</evidence>
<dbReference type="CDD" id="cd17319">
    <property type="entry name" value="MFS_ExuT_GudP_like"/>
    <property type="match status" value="1"/>
</dbReference>
<evidence type="ECO:0000313" key="9">
    <source>
        <dbReference type="Proteomes" id="UP000071859"/>
    </source>
</evidence>
<dbReference type="FunFam" id="1.20.1250.20:FF:000018">
    <property type="entry name" value="MFS transporter permease"/>
    <property type="match status" value="1"/>
</dbReference>
<dbReference type="InterPro" id="IPR020846">
    <property type="entry name" value="MFS_dom"/>
</dbReference>
<evidence type="ECO:0000256" key="2">
    <source>
        <dbReference type="ARBA" id="ARBA00022448"/>
    </source>
</evidence>
<keyword evidence="5 6" id="KW-0472">Membrane</keyword>
<feature type="transmembrane region" description="Helical" evidence="6">
    <location>
        <begin position="161"/>
        <end position="183"/>
    </location>
</feature>
<protein>
    <submittedName>
        <fullName evidence="8">Membrane protein</fullName>
    </submittedName>
</protein>
<dbReference type="RefSeq" id="WP_062610356.1">
    <property type="nucleotide sequence ID" value="NZ_FCOX02000046.1"/>
</dbReference>
<sequence length="452" mass="48960">MQSFENGTIAAAAKVDDAHELERDVERRTIAKAATRLIPLIMLCYFTAYLDRTNAGIAALQMNKDIGLTASMFGFGSGLFFLLYFTMEVPSNLLMVRYGVRRWVARIMFTWGLVAGAMAFVKGPIGFYAIRALLGAAEAGFMPAIVYYLGQWFPAQYRARVLGALNVAGPVTFLIGAPISSALLGLDGLWGFRGWQWMFIVEAVPALILTGVVLKCLPDRPTAAKWLTSEESAWLTNRLAADDREIEENVRHYSVIQAILSMRVLLLGFVMFNVVVTVYSIGFFLPQIVQTFGLSDFKAGLISAIPFIAGSIGIPLIGWRSDIAKERYYHTAVPLLIAAAGLAVAALSPDLMIKMIAFSAVAFGAYGCVSAFWTLPSTFMSGAAMATGIAVVNSIGALGGFAGLWIMGLLKDATGTFNGGLYFVAAMDVLAVVALMVHRSLKRTKKIRALHQ</sequence>
<dbReference type="PANTHER" id="PTHR43791">
    <property type="entry name" value="PERMEASE-RELATED"/>
    <property type="match status" value="1"/>
</dbReference>
<dbReference type="OrthoDB" id="5441967at2"/>
<organism evidence="8 9">
    <name type="scientific">Caballeronia calidae</name>
    <dbReference type="NCBI Taxonomy" id="1777139"/>
    <lineage>
        <taxon>Bacteria</taxon>
        <taxon>Pseudomonadati</taxon>
        <taxon>Pseudomonadota</taxon>
        <taxon>Betaproteobacteria</taxon>
        <taxon>Burkholderiales</taxon>
        <taxon>Burkholderiaceae</taxon>
        <taxon>Caballeronia</taxon>
    </lineage>
</organism>
<dbReference type="InterPro" id="IPR011701">
    <property type="entry name" value="MFS"/>
</dbReference>
<dbReference type="AlphaFoldDB" id="A0A158E606"/>
<comment type="subcellular location">
    <subcellularLocation>
        <location evidence="1">Membrane</location>
        <topology evidence="1">Multi-pass membrane protein</topology>
    </subcellularLocation>
</comment>
<feature type="transmembrane region" description="Helical" evidence="6">
    <location>
        <begin position="195"/>
        <end position="217"/>
    </location>
</feature>
<keyword evidence="9" id="KW-1185">Reference proteome</keyword>
<keyword evidence="2" id="KW-0813">Transport</keyword>
<name>A0A158E606_9BURK</name>
<feature type="transmembrane region" description="Helical" evidence="6">
    <location>
        <begin position="127"/>
        <end position="149"/>
    </location>
</feature>
<feature type="transmembrane region" description="Helical" evidence="6">
    <location>
        <begin position="70"/>
        <end position="91"/>
    </location>
</feature>
<dbReference type="GO" id="GO:0022857">
    <property type="term" value="F:transmembrane transporter activity"/>
    <property type="evidence" value="ECO:0007669"/>
    <property type="project" value="InterPro"/>
</dbReference>
<evidence type="ECO:0000256" key="6">
    <source>
        <dbReference type="SAM" id="Phobius"/>
    </source>
</evidence>
<evidence type="ECO:0000259" key="7">
    <source>
        <dbReference type="PROSITE" id="PS50850"/>
    </source>
</evidence>
<feature type="transmembrane region" description="Helical" evidence="6">
    <location>
        <begin position="331"/>
        <end position="349"/>
    </location>
</feature>
<feature type="transmembrane region" description="Helical" evidence="6">
    <location>
        <begin position="419"/>
        <end position="438"/>
    </location>
</feature>
<evidence type="ECO:0000256" key="1">
    <source>
        <dbReference type="ARBA" id="ARBA00004141"/>
    </source>
</evidence>
<dbReference type="InterPro" id="IPR036259">
    <property type="entry name" value="MFS_trans_sf"/>
</dbReference>
<accession>A0A158E606</accession>
<gene>
    <name evidence="8" type="ORF">AWB78_06226</name>
</gene>
<dbReference type="Gene3D" id="1.20.1250.20">
    <property type="entry name" value="MFS general substrate transporter like domains"/>
    <property type="match status" value="2"/>
</dbReference>
<feature type="transmembrane region" description="Helical" evidence="6">
    <location>
        <begin position="264"/>
        <end position="285"/>
    </location>
</feature>
<dbReference type="Pfam" id="PF07690">
    <property type="entry name" value="MFS_1"/>
    <property type="match status" value="1"/>
</dbReference>
<evidence type="ECO:0000256" key="3">
    <source>
        <dbReference type="ARBA" id="ARBA00022692"/>
    </source>
</evidence>
<feature type="transmembrane region" description="Helical" evidence="6">
    <location>
        <begin position="382"/>
        <end position="407"/>
    </location>
</feature>
<dbReference type="PANTHER" id="PTHR43791:SF36">
    <property type="entry name" value="TRANSPORTER, PUTATIVE (AFU_ORTHOLOGUE AFUA_6G08340)-RELATED"/>
    <property type="match status" value="1"/>
</dbReference>
<dbReference type="PROSITE" id="PS50850">
    <property type="entry name" value="MFS"/>
    <property type="match status" value="1"/>
</dbReference>
<feature type="transmembrane region" description="Helical" evidence="6">
    <location>
        <begin position="33"/>
        <end position="50"/>
    </location>
</feature>